<sequence>MKKLRATLLVGVLSTAFTLPVSAHGLVYDQGQYDSDQFSEDMVYCEGLGLQAPQEEADNVVQETAKRGARGATAGAVAGSVSGNSGSDAAKTGAAIGMTLGILGNRGKRNAVEASNQEAYSEVVRNCMSGRGYVALN</sequence>
<evidence type="ECO:0000313" key="3">
    <source>
        <dbReference type="Proteomes" id="UP000318242"/>
    </source>
</evidence>
<feature type="signal peptide" evidence="1">
    <location>
        <begin position="1"/>
        <end position="23"/>
    </location>
</feature>
<accession>A0A4Y3IL34</accession>
<protein>
    <recommendedName>
        <fullName evidence="4">Glycine zipper family protein</fullName>
    </recommendedName>
</protein>
<proteinExistence type="predicted"/>
<keyword evidence="1" id="KW-0732">Signal</keyword>
<comment type="caution">
    <text evidence="2">The sequence shown here is derived from an EMBL/GenBank/DDBJ whole genome shotgun (WGS) entry which is preliminary data.</text>
</comment>
<dbReference type="Proteomes" id="UP000318242">
    <property type="component" value="Unassembled WGS sequence"/>
</dbReference>
<evidence type="ECO:0000256" key="1">
    <source>
        <dbReference type="SAM" id="SignalP"/>
    </source>
</evidence>
<name>A0A4Y3IL34_9VIBR</name>
<evidence type="ECO:0000313" key="2">
    <source>
        <dbReference type="EMBL" id="GEA59464.1"/>
    </source>
</evidence>
<evidence type="ECO:0008006" key="4">
    <source>
        <dbReference type="Google" id="ProtNLM"/>
    </source>
</evidence>
<organism evidence="2 3">
    <name type="scientific">Vibrio comitans NBRC 102076</name>
    <dbReference type="NCBI Taxonomy" id="1219078"/>
    <lineage>
        <taxon>Bacteria</taxon>
        <taxon>Pseudomonadati</taxon>
        <taxon>Pseudomonadota</taxon>
        <taxon>Gammaproteobacteria</taxon>
        <taxon>Vibrionales</taxon>
        <taxon>Vibrionaceae</taxon>
        <taxon>Vibrio</taxon>
    </lineage>
</organism>
<reference evidence="2 3" key="1">
    <citation type="submission" date="2019-06" db="EMBL/GenBank/DDBJ databases">
        <title>Whole genome shotgun sequence of Vibrio comitans NBRC 102076.</title>
        <authorList>
            <person name="Hosoyama A."/>
            <person name="Uohara A."/>
            <person name="Ohji S."/>
            <person name="Ichikawa N."/>
        </authorList>
    </citation>
    <scope>NUCLEOTIDE SEQUENCE [LARGE SCALE GENOMIC DNA]</scope>
    <source>
        <strain evidence="2 3">NBRC 102076</strain>
    </source>
</reference>
<dbReference type="EMBL" id="BJLH01000002">
    <property type="protein sequence ID" value="GEA59464.1"/>
    <property type="molecule type" value="Genomic_DNA"/>
</dbReference>
<dbReference type="OrthoDB" id="5875349at2"/>
<dbReference type="RefSeq" id="WP_141269312.1">
    <property type="nucleotide sequence ID" value="NZ_BJLH01000002.1"/>
</dbReference>
<dbReference type="AlphaFoldDB" id="A0A4Y3IL34"/>
<feature type="chain" id="PRO_5021385233" description="Glycine zipper family protein" evidence="1">
    <location>
        <begin position="24"/>
        <end position="137"/>
    </location>
</feature>
<gene>
    <name evidence="2" type="ORF">VCO01S_06570</name>
</gene>
<keyword evidence="3" id="KW-1185">Reference proteome</keyword>